<organism evidence="7 8">
    <name type="scientific">Sulfurihydrogenibium yellowstonense SS-5</name>
    <dbReference type="NCBI Taxonomy" id="432331"/>
    <lineage>
        <taxon>Bacteria</taxon>
        <taxon>Pseudomonadati</taxon>
        <taxon>Aquificota</taxon>
        <taxon>Aquificia</taxon>
        <taxon>Aquificales</taxon>
        <taxon>Hydrogenothermaceae</taxon>
        <taxon>Sulfurihydrogenibium</taxon>
    </lineage>
</organism>
<dbReference type="SUPFAM" id="SSF88946">
    <property type="entry name" value="Sigma2 domain of RNA polymerase sigma factors"/>
    <property type="match status" value="1"/>
</dbReference>
<dbReference type="Proteomes" id="UP000005540">
    <property type="component" value="Unassembled WGS sequence"/>
</dbReference>
<feature type="domain" description="RNA polymerase sigma-70" evidence="6">
    <location>
        <begin position="39"/>
        <end position="52"/>
    </location>
</feature>
<dbReference type="EMBL" id="ABZS01000214">
    <property type="protein sequence ID" value="EEP59830.1"/>
    <property type="molecule type" value="Genomic_DNA"/>
</dbReference>
<dbReference type="InterPro" id="IPR007630">
    <property type="entry name" value="RNA_pol_sigma70_r4"/>
</dbReference>
<name>C4FM70_9AQUI</name>
<dbReference type="PRINTS" id="PR00046">
    <property type="entry name" value="SIGMA70FCT"/>
</dbReference>
<dbReference type="RefSeq" id="WP_007548186.1">
    <property type="nucleotide sequence ID" value="NZ_ABZS01000214.1"/>
</dbReference>
<dbReference type="InterPro" id="IPR013324">
    <property type="entry name" value="RNA_pol_sigma_r3/r4-like"/>
</dbReference>
<dbReference type="InterPro" id="IPR014284">
    <property type="entry name" value="RNA_pol_sigma-70_dom"/>
</dbReference>
<dbReference type="InterPro" id="IPR000943">
    <property type="entry name" value="RNA_pol_sigma70"/>
</dbReference>
<dbReference type="PIRSF" id="PIRSF000770">
    <property type="entry name" value="RNA_pol_sigma-SigE/K"/>
    <property type="match status" value="1"/>
</dbReference>
<proteinExistence type="predicted"/>
<dbReference type="NCBIfam" id="TIGR02479">
    <property type="entry name" value="FliA_WhiG"/>
    <property type="match status" value="1"/>
</dbReference>
<evidence type="ECO:0000256" key="3">
    <source>
        <dbReference type="ARBA" id="ARBA00023125"/>
    </source>
</evidence>
<keyword evidence="4" id="KW-0804">Transcription</keyword>
<protein>
    <submittedName>
        <fullName evidence="7">RNA polymerase sigma-D factor</fullName>
    </submittedName>
</protein>
<reference evidence="7 8" key="1">
    <citation type="submission" date="2009-04" db="EMBL/GenBank/DDBJ databases">
        <authorList>
            <person name="Reysenbach A.-L."/>
            <person name="Heidelberg J.F."/>
            <person name="Nelson W.C."/>
        </authorList>
    </citation>
    <scope>NUCLEOTIDE SEQUENCE [LARGE SCALE GENOMIC DNA]</scope>
    <source>
        <strain evidence="7 8">SS-5</strain>
    </source>
</reference>
<dbReference type="NCBIfam" id="TIGR02937">
    <property type="entry name" value="sigma70-ECF"/>
    <property type="match status" value="1"/>
</dbReference>
<keyword evidence="8" id="KW-1185">Reference proteome</keyword>
<evidence type="ECO:0000256" key="4">
    <source>
        <dbReference type="ARBA" id="ARBA00023163"/>
    </source>
</evidence>
<evidence type="ECO:0000313" key="8">
    <source>
        <dbReference type="Proteomes" id="UP000005540"/>
    </source>
</evidence>
<keyword evidence="2" id="KW-0731">Sigma factor</keyword>
<dbReference type="InterPro" id="IPR007627">
    <property type="entry name" value="RNA_pol_sigma70_r2"/>
</dbReference>
<dbReference type="GO" id="GO:0006352">
    <property type="term" value="P:DNA-templated transcription initiation"/>
    <property type="evidence" value="ECO:0007669"/>
    <property type="project" value="InterPro"/>
</dbReference>
<dbReference type="InterPro" id="IPR013325">
    <property type="entry name" value="RNA_pol_sigma_r2"/>
</dbReference>
<accession>C4FM70</accession>
<dbReference type="CDD" id="cd06171">
    <property type="entry name" value="Sigma70_r4"/>
    <property type="match status" value="1"/>
</dbReference>
<dbReference type="PROSITE" id="PS00715">
    <property type="entry name" value="SIGMA70_1"/>
    <property type="match status" value="1"/>
</dbReference>
<keyword evidence="3" id="KW-0238">DNA-binding</keyword>
<dbReference type="Pfam" id="PF04545">
    <property type="entry name" value="Sigma70_r4"/>
    <property type="match status" value="1"/>
</dbReference>
<dbReference type="OrthoDB" id="9799825at2"/>
<dbReference type="AlphaFoldDB" id="C4FM70"/>
<dbReference type="GO" id="GO:0003899">
    <property type="term" value="F:DNA-directed RNA polymerase activity"/>
    <property type="evidence" value="ECO:0007669"/>
    <property type="project" value="InterPro"/>
</dbReference>
<dbReference type="InterPro" id="IPR012845">
    <property type="entry name" value="RNA_pol_sigma_FliA_WhiG"/>
</dbReference>
<evidence type="ECO:0000259" key="6">
    <source>
        <dbReference type="PROSITE" id="PS00715"/>
    </source>
</evidence>
<feature type="coiled-coil region" evidence="5">
    <location>
        <begin position="86"/>
        <end position="113"/>
    </location>
</feature>
<evidence type="ECO:0000256" key="1">
    <source>
        <dbReference type="ARBA" id="ARBA00023015"/>
    </source>
</evidence>
<dbReference type="NCBIfam" id="NF005413">
    <property type="entry name" value="PRK06986.1"/>
    <property type="match status" value="1"/>
</dbReference>
<comment type="caution">
    <text evidence="7">The sequence shown here is derived from an EMBL/GenBank/DDBJ whole genome shotgun (WGS) entry which is preliminary data.</text>
</comment>
<evidence type="ECO:0000313" key="7">
    <source>
        <dbReference type="EMBL" id="EEP59830.1"/>
    </source>
</evidence>
<dbReference type="Pfam" id="PF04539">
    <property type="entry name" value="Sigma70_r3"/>
    <property type="match status" value="1"/>
</dbReference>
<dbReference type="Gene3D" id="1.10.1740.10">
    <property type="match status" value="1"/>
</dbReference>
<gene>
    <name evidence="7" type="ORF">SULYE_1674</name>
</gene>
<dbReference type="Gene3D" id="1.20.140.160">
    <property type="match status" value="1"/>
</dbReference>
<keyword evidence="1" id="KW-0805">Transcription regulation</keyword>
<dbReference type="PANTHER" id="PTHR30385:SF7">
    <property type="entry name" value="RNA POLYMERASE SIGMA FACTOR FLIA"/>
    <property type="match status" value="1"/>
</dbReference>
<dbReference type="GO" id="GO:0016987">
    <property type="term" value="F:sigma factor activity"/>
    <property type="evidence" value="ECO:0007669"/>
    <property type="project" value="UniProtKB-KW"/>
</dbReference>
<dbReference type="InterPro" id="IPR007624">
    <property type="entry name" value="RNA_pol_sigma70_r3"/>
</dbReference>
<dbReference type="GO" id="GO:0003677">
    <property type="term" value="F:DNA binding"/>
    <property type="evidence" value="ECO:0007669"/>
    <property type="project" value="UniProtKB-KW"/>
</dbReference>
<dbReference type="SUPFAM" id="SSF88659">
    <property type="entry name" value="Sigma3 and sigma4 domains of RNA polymerase sigma factors"/>
    <property type="match status" value="2"/>
</dbReference>
<dbReference type="Pfam" id="PF04542">
    <property type="entry name" value="Sigma70_r2"/>
    <property type="match status" value="1"/>
</dbReference>
<keyword evidence="5" id="KW-0175">Coiled coil</keyword>
<evidence type="ECO:0000256" key="2">
    <source>
        <dbReference type="ARBA" id="ARBA00023082"/>
    </source>
</evidence>
<evidence type="ECO:0000256" key="5">
    <source>
        <dbReference type="SAM" id="Coils"/>
    </source>
</evidence>
<dbReference type="PANTHER" id="PTHR30385">
    <property type="entry name" value="SIGMA FACTOR F FLAGELLAR"/>
    <property type="match status" value="1"/>
</dbReference>
<sequence length="242" mass="28612">MQLRKEERESIIREFLPKINYIVKSLKHQNLPPIVDEEDLFQVGVLGLYDALEKFDPSKGVKFSTYAEIRVRGYILDHLRQLDWVPRNIRNKVKNLENKIVELETKLGREAKLEEIAEYLGMSLEEYMIYAEKAVNKILISIDSDISKDDDESLHLWEVISTDDDTPEKYVEEKQLKEILSDIIMNKLDERERLIVTLYYYEDLNMKEIAEILGYTESRVSQLHTKIMLKIRKLIEKYLGGR</sequence>